<dbReference type="EMBL" id="JARBJD010000110">
    <property type="protein sequence ID" value="KAK2951990.1"/>
    <property type="molecule type" value="Genomic_DNA"/>
</dbReference>
<protein>
    <submittedName>
        <fullName evidence="2">Uncharacterized protein</fullName>
    </submittedName>
</protein>
<comment type="caution">
    <text evidence="2">The sequence shown here is derived from an EMBL/GenBank/DDBJ whole genome shotgun (WGS) entry which is preliminary data.</text>
</comment>
<feature type="compositionally biased region" description="Low complexity" evidence="1">
    <location>
        <begin position="98"/>
        <end position="111"/>
    </location>
</feature>
<feature type="compositionally biased region" description="Low complexity" evidence="1">
    <location>
        <begin position="191"/>
        <end position="200"/>
    </location>
</feature>
<name>A0ABQ9XLA9_9EUKA</name>
<feature type="compositionally biased region" description="Gly residues" evidence="1">
    <location>
        <begin position="86"/>
        <end position="97"/>
    </location>
</feature>
<feature type="region of interest" description="Disordered" evidence="1">
    <location>
        <begin position="78"/>
        <end position="111"/>
    </location>
</feature>
<dbReference type="Proteomes" id="UP001281761">
    <property type="component" value="Unassembled WGS sequence"/>
</dbReference>
<feature type="region of interest" description="Disordered" evidence="1">
    <location>
        <begin position="190"/>
        <end position="241"/>
    </location>
</feature>
<evidence type="ECO:0000313" key="2">
    <source>
        <dbReference type="EMBL" id="KAK2951990.1"/>
    </source>
</evidence>
<evidence type="ECO:0000256" key="1">
    <source>
        <dbReference type="SAM" id="MobiDB-lite"/>
    </source>
</evidence>
<proteinExistence type="predicted"/>
<feature type="compositionally biased region" description="Basic residues" evidence="1">
    <location>
        <begin position="216"/>
        <end position="237"/>
    </location>
</feature>
<reference evidence="2 3" key="1">
    <citation type="journal article" date="2022" name="bioRxiv">
        <title>Genomics of Preaxostyla Flagellates Illuminates Evolutionary Transitions and the Path Towards Mitochondrial Loss.</title>
        <authorList>
            <person name="Novak L.V.F."/>
            <person name="Treitli S.C."/>
            <person name="Pyrih J."/>
            <person name="Halakuc P."/>
            <person name="Pipaliya S.V."/>
            <person name="Vacek V."/>
            <person name="Brzon O."/>
            <person name="Soukal P."/>
            <person name="Eme L."/>
            <person name="Dacks J.B."/>
            <person name="Karnkowska A."/>
            <person name="Elias M."/>
            <person name="Hampl V."/>
        </authorList>
    </citation>
    <scope>NUCLEOTIDE SEQUENCE [LARGE SCALE GENOMIC DNA]</scope>
    <source>
        <strain evidence="2">NAU3</strain>
        <tissue evidence="2">Gut</tissue>
    </source>
</reference>
<gene>
    <name evidence="2" type="ORF">BLNAU_13090</name>
</gene>
<evidence type="ECO:0000313" key="3">
    <source>
        <dbReference type="Proteomes" id="UP001281761"/>
    </source>
</evidence>
<organism evidence="2 3">
    <name type="scientific">Blattamonas nauphoetae</name>
    <dbReference type="NCBI Taxonomy" id="2049346"/>
    <lineage>
        <taxon>Eukaryota</taxon>
        <taxon>Metamonada</taxon>
        <taxon>Preaxostyla</taxon>
        <taxon>Oxymonadida</taxon>
        <taxon>Blattamonas</taxon>
    </lineage>
</organism>
<keyword evidence="3" id="KW-1185">Reference proteome</keyword>
<sequence>MPNTNETRRIGRALPASRMLAESGDIVGTEWGMSLTRTAIRSRTSRLLLHLRILTQTTASSTATQSRTITEVDKTMIGRTTPSGDRIGGGTMGGGGDRTTTTDDTTTPLGGTIDGTIGDIRTRTVAIRRIRTAGLARGEMTSMAREGTTEVRIDRQVRAKDDTATATPTDHTDQTLSIEWWRTHSDDRASHLNSHLHSSSRMVEGTRSLLPSQRHTSLHRTRTTSRHQHTTPNRHSKGTATHHSILLSTRRISTVIRSSTATRIRPHSTTRNTGRAPDKECITLSNSISSSPHQQRLALSLQKLFKISRLNREHFFKHKFVHS</sequence>
<accession>A0ABQ9XLA9</accession>